<sequence>MQNLPQIIYESGSETNSQQGLSNKKEQRLLLFMSIVFSKSIMVLE</sequence>
<comment type="caution">
    <text evidence="2">The sequence shown here is derived from an EMBL/GenBank/DDBJ whole genome shotgun (WGS) entry which is preliminary data.</text>
</comment>
<evidence type="ECO:0000313" key="2">
    <source>
        <dbReference type="EMBL" id="EKM30858.1"/>
    </source>
</evidence>
<gene>
    <name evidence="2" type="ORF">VCHENC02_3440</name>
</gene>
<organism evidence="2 3">
    <name type="scientific">Vibrio harveyi</name>
    <name type="common">Beneckea harveyi</name>
    <dbReference type="NCBI Taxonomy" id="669"/>
    <lineage>
        <taxon>Bacteria</taxon>
        <taxon>Pseudomonadati</taxon>
        <taxon>Pseudomonadota</taxon>
        <taxon>Gammaproteobacteria</taxon>
        <taxon>Vibrionales</taxon>
        <taxon>Vibrionaceae</taxon>
        <taxon>Vibrio</taxon>
    </lineage>
</organism>
<name>A0A454CWS6_VIBHA</name>
<dbReference type="AlphaFoldDB" id="A0A454CWS6"/>
<protein>
    <submittedName>
        <fullName evidence="2">Uncharacterized protein</fullName>
    </submittedName>
</protein>
<accession>A0A454CWS6</accession>
<evidence type="ECO:0000313" key="3">
    <source>
        <dbReference type="Proteomes" id="UP000008367"/>
    </source>
</evidence>
<dbReference type="EMBL" id="AJSR01001456">
    <property type="protein sequence ID" value="EKM30858.1"/>
    <property type="molecule type" value="Genomic_DNA"/>
</dbReference>
<evidence type="ECO:0000256" key="1">
    <source>
        <dbReference type="SAM" id="MobiDB-lite"/>
    </source>
</evidence>
<feature type="region of interest" description="Disordered" evidence="1">
    <location>
        <begin position="1"/>
        <end position="23"/>
    </location>
</feature>
<proteinExistence type="predicted"/>
<feature type="compositionally biased region" description="Polar residues" evidence="1">
    <location>
        <begin position="12"/>
        <end position="22"/>
    </location>
</feature>
<dbReference type="Proteomes" id="UP000008367">
    <property type="component" value="Unassembled WGS sequence"/>
</dbReference>
<reference evidence="2 3" key="1">
    <citation type="submission" date="2012-10" db="EMBL/GenBank/DDBJ databases">
        <title>Genome sequence of Vibrio Cholerae HENC-02.</title>
        <authorList>
            <person name="Eppinger M."/>
            <person name="Hasan N.A."/>
            <person name="Sengamalay N."/>
            <person name="Hine E."/>
            <person name="Su Q."/>
            <person name="Daugherty S.C."/>
            <person name="Young S."/>
            <person name="Sadzewicz L."/>
            <person name="Tallon L."/>
            <person name="Cebula T.A."/>
            <person name="Ravel J."/>
            <person name="Colwell R.R."/>
        </authorList>
    </citation>
    <scope>NUCLEOTIDE SEQUENCE [LARGE SCALE GENOMIC DNA]</scope>
    <source>
        <strain evidence="2 3">HENC-02</strain>
    </source>
</reference>